<accession>A0AAD7R386</accession>
<protein>
    <submittedName>
        <fullName evidence="2">Uncharacterized protein</fullName>
    </submittedName>
</protein>
<dbReference type="Proteomes" id="UP001221898">
    <property type="component" value="Unassembled WGS sequence"/>
</dbReference>
<evidence type="ECO:0000313" key="3">
    <source>
        <dbReference type="Proteomes" id="UP001221898"/>
    </source>
</evidence>
<sequence>MMPCSLIHPCPPPTNSQCPVRLSRSINAQTPTKFSSAFTAAKNTAGEKPSSDPEELTIMFNSTCQSILDTIAPLTLKKPKPAATPWLNDTTRAQRRVWRQAERRWKKDRLQISLEMLRDSQQTYQKVKTFIRAFR</sequence>
<dbReference type="AlphaFoldDB" id="A0AAD7R386"/>
<proteinExistence type="predicted"/>
<dbReference type="EMBL" id="JAINUG010000953">
    <property type="protein sequence ID" value="KAJ8358488.1"/>
    <property type="molecule type" value="Genomic_DNA"/>
</dbReference>
<gene>
    <name evidence="2" type="ORF">AAFF_G00435800</name>
</gene>
<evidence type="ECO:0000256" key="1">
    <source>
        <dbReference type="SAM" id="MobiDB-lite"/>
    </source>
</evidence>
<comment type="caution">
    <text evidence="2">The sequence shown here is derived from an EMBL/GenBank/DDBJ whole genome shotgun (WGS) entry which is preliminary data.</text>
</comment>
<organism evidence="2 3">
    <name type="scientific">Aldrovandia affinis</name>
    <dbReference type="NCBI Taxonomy" id="143900"/>
    <lineage>
        <taxon>Eukaryota</taxon>
        <taxon>Metazoa</taxon>
        <taxon>Chordata</taxon>
        <taxon>Craniata</taxon>
        <taxon>Vertebrata</taxon>
        <taxon>Euteleostomi</taxon>
        <taxon>Actinopterygii</taxon>
        <taxon>Neopterygii</taxon>
        <taxon>Teleostei</taxon>
        <taxon>Notacanthiformes</taxon>
        <taxon>Halosauridae</taxon>
        <taxon>Aldrovandia</taxon>
    </lineage>
</organism>
<feature type="compositionally biased region" description="Polar residues" evidence="1">
    <location>
        <begin position="33"/>
        <end position="42"/>
    </location>
</feature>
<reference evidence="2" key="1">
    <citation type="journal article" date="2023" name="Science">
        <title>Genome structures resolve the early diversification of teleost fishes.</title>
        <authorList>
            <person name="Parey E."/>
            <person name="Louis A."/>
            <person name="Montfort J."/>
            <person name="Bouchez O."/>
            <person name="Roques C."/>
            <person name="Iampietro C."/>
            <person name="Lluch J."/>
            <person name="Castinel A."/>
            <person name="Donnadieu C."/>
            <person name="Desvignes T."/>
            <person name="Floi Bucao C."/>
            <person name="Jouanno E."/>
            <person name="Wen M."/>
            <person name="Mejri S."/>
            <person name="Dirks R."/>
            <person name="Jansen H."/>
            <person name="Henkel C."/>
            <person name="Chen W.J."/>
            <person name="Zahm M."/>
            <person name="Cabau C."/>
            <person name="Klopp C."/>
            <person name="Thompson A.W."/>
            <person name="Robinson-Rechavi M."/>
            <person name="Braasch I."/>
            <person name="Lecointre G."/>
            <person name="Bobe J."/>
            <person name="Postlethwait J.H."/>
            <person name="Berthelot C."/>
            <person name="Roest Crollius H."/>
            <person name="Guiguen Y."/>
        </authorList>
    </citation>
    <scope>NUCLEOTIDE SEQUENCE</scope>
    <source>
        <strain evidence="2">NC1722</strain>
    </source>
</reference>
<feature type="region of interest" description="Disordered" evidence="1">
    <location>
        <begin position="33"/>
        <end position="53"/>
    </location>
</feature>
<keyword evidence="3" id="KW-1185">Reference proteome</keyword>
<name>A0AAD7R386_9TELE</name>
<evidence type="ECO:0000313" key="2">
    <source>
        <dbReference type="EMBL" id="KAJ8358488.1"/>
    </source>
</evidence>